<dbReference type="Gene3D" id="3.30.40.10">
    <property type="entry name" value="Zinc/RING finger domain, C3HC4 (zinc finger)"/>
    <property type="match status" value="1"/>
</dbReference>
<proteinExistence type="predicted"/>
<dbReference type="InterPro" id="IPR036570">
    <property type="entry name" value="HORMA_dom_sf"/>
</dbReference>
<evidence type="ECO:0000259" key="6">
    <source>
        <dbReference type="PROSITE" id="PS50815"/>
    </source>
</evidence>
<dbReference type="SUPFAM" id="SSF56019">
    <property type="entry name" value="The spindle assembly checkpoint protein mad2"/>
    <property type="match status" value="1"/>
</dbReference>
<dbReference type="GO" id="GO:0051321">
    <property type="term" value="P:meiotic cell cycle"/>
    <property type="evidence" value="ECO:0007669"/>
    <property type="project" value="UniProtKB-KW"/>
</dbReference>
<keyword evidence="8" id="KW-1185">Reference proteome</keyword>
<dbReference type="InterPro" id="IPR011011">
    <property type="entry name" value="Znf_FYVE_PHD"/>
</dbReference>
<feature type="domain" description="HORMA" evidence="6">
    <location>
        <begin position="24"/>
        <end position="217"/>
    </location>
</feature>
<dbReference type="Pfam" id="PF02301">
    <property type="entry name" value="HORMA"/>
    <property type="match status" value="1"/>
</dbReference>
<evidence type="ECO:0000256" key="3">
    <source>
        <dbReference type="ARBA" id="ARBA00022454"/>
    </source>
</evidence>
<dbReference type="InterPro" id="IPR013083">
    <property type="entry name" value="Znf_RING/FYVE/PHD"/>
</dbReference>
<comment type="caution">
    <text evidence="7">The sequence shown here is derived from an EMBL/GenBank/DDBJ whole genome shotgun (WGS) entry which is preliminary data.</text>
</comment>
<comment type="subcellular location">
    <subcellularLocation>
        <location evidence="2">Chromosome</location>
    </subcellularLocation>
    <subcellularLocation>
        <location evidence="1">Nucleus</location>
    </subcellularLocation>
</comment>
<dbReference type="GO" id="GO:0005634">
    <property type="term" value="C:nucleus"/>
    <property type="evidence" value="ECO:0007669"/>
    <property type="project" value="UniProtKB-SubCell"/>
</dbReference>
<keyword evidence="5" id="KW-0469">Meiosis</keyword>
<dbReference type="Gene3D" id="3.30.900.10">
    <property type="entry name" value="HORMA domain"/>
    <property type="match status" value="1"/>
</dbReference>
<evidence type="ECO:0000313" key="8">
    <source>
        <dbReference type="Proteomes" id="UP001353858"/>
    </source>
</evidence>
<dbReference type="GO" id="GO:0005694">
    <property type="term" value="C:chromosome"/>
    <property type="evidence" value="ECO:0007669"/>
    <property type="project" value="UniProtKB-SubCell"/>
</dbReference>
<dbReference type="EMBL" id="JARPUR010000006">
    <property type="protein sequence ID" value="KAK4874244.1"/>
    <property type="molecule type" value="Genomic_DNA"/>
</dbReference>
<organism evidence="7 8">
    <name type="scientific">Aquatica leii</name>
    <dbReference type="NCBI Taxonomy" id="1421715"/>
    <lineage>
        <taxon>Eukaryota</taxon>
        <taxon>Metazoa</taxon>
        <taxon>Ecdysozoa</taxon>
        <taxon>Arthropoda</taxon>
        <taxon>Hexapoda</taxon>
        <taxon>Insecta</taxon>
        <taxon>Pterygota</taxon>
        <taxon>Neoptera</taxon>
        <taxon>Endopterygota</taxon>
        <taxon>Coleoptera</taxon>
        <taxon>Polyphaga</taxon>
        <taxon>Elateriformia</taxon>
        <taxon>Elateroidea</taxon>
        <taxon>Lampyridae</taxon>
        <taxon>Luciolinae</taxon>
        <taxon>Aquatica</taxon>
    </lineage>
</organism>
<dbReference type="Proteomes" id="UP001353858">
    <property type="component" value="Unassembled WGS sequence"/>
</dbReference>
<reference evidence="8" key="1">
    <citation type="submission" date="2023-01" db="EMBL/GenBank/DDBJ databases">
        <title>Key to firefly adult light organ development and bioluminescence: homeobox transcription factors regulate luciferase expression and transportation to peroxisome.</title>
        <authorList>
            <person name="Fu X."/>
        </authorList>
    </citation>
    <scope>NUCLEOTIDE SEQUENCE [LARGE SCALE GENOMIC DNA]</scope>
</reference>
<dbReference type="PANTHER" id="PTHR48225:SF7">
    <property type="entry name" value="MEIOSIS-SPECIFIC PROTEIN HOP1"/>
    <property type="match status" value="1"/>
</dbReference>
<evidence type="ECO:0000256" key="4">
    <source>
        <dbReference type="ARBA" id="ARBA00023242"/>
    </source>
</evidence>
<name>A0AAN7SE02_9COLE</name>
<keyword evidence="3" id="KW-0158">Chromosome</keyword>
<dbReference type="PANTHER" id="PTHR48225">
    <property type="entry name" value="HORMA DOMAIN-CONTAINING PROTEIN 1"/>
    <property type="match status" value="1"/>
</dbReference>
<dbReference type="InterPro" id="IPR003511">
    <property type="entry name" value="HORMA_dom"/>
</dbReference>
<protein>
    <recommendedName>
        <fullName evidence="6">HORMA domain-containing protein</fullName>
    </recommendedName>
</protein>
<evidence type="ECO:0000256" key="1">
    <source>
        <dbReference type="ARBA" id="ARBA00004123"/>
    </source>
</evidence>
<dbReference type="AlphaFoldDB" id="A0AAN7SE02"/>
<evidence type="ECO:0000256" key="2">
    <source>
        <dbReference type="ARBA" id="ARBA00004286"/>
    </source>
</evidence>
<evidence type="ECO:0000256" key="5">
    <source>
        <dbReference type="ARBA" id="ARBA00023254"/>
    </source>
</evidence>
<accession>A0AAN7SE02</accession>
<evidence type="ECO:0000313" key="7">
    <source>
        <dbReference type="EMBL" id="KAK4874244.1"/>
    </source>
</evidence>
<dbReference type="PROSITE" id="PS50815">
    <property type="entry name" value="HORMA"/>
    <property type="match status" value="1"/>
</dbReference>
<dbReference type="InterPro" id="IPR051294">
    <property type="entry name" value="HORMA_MeioticProgression"/>
</dbReference>
<gene>
    <name evidence="7" type="ORF">RN001_013604</name>
</gene>
<dbReference type="SUPFAM" id="SSF57903">
    <property type="entry name" value="FYVE/PHD zinc finger"/>
    <property type="match status" value="1"/>
</dbReference>
<sequence length="456" mass="52438">MTATAVFSTSITSTIINKGVLSYEGSKIFIQKLIPTTVGLILYHRTDIDRSNFEQRNCNGLKFITFKRVVSNKVLKEICRWSMGVLDAFKKEYLKELHFMFVDVHDSFKILESFKFHFEYGNRNISHEKVSKCSLKTAVSELFKSITNINVEPLKDGMFIPYMCITYCDNVPLNYRAPHFNTDTEQDELANRLASNCKKFIRLGQTSTGFHTIKCQCCVPGWNPNSETVENSSIQEVHTSNQTELGTNEIVDSSISLFQTDLRVNNCSTPKKNTVIDVSDDDMEIESELNNIQQDSCETVIDITDVYDGKIDCVCLLKKKFFNIDLVECSYCCSLQHLPCLGYLFVESLEKKYICYRCKNEKLNISYRTLCRFRLLTAHTFFNGTFPDEVCDLIKPNIKNGFVRILKLNKVIQYVIDKYIVDDNNMDVFIEKVFPENLNIRSIKDLGIVGTNTKFL</sequence>
<keyword evidence="4" id="KW-0539">Nucleus</keyword>